<sequence>MRILIVDDKKENLYLLDFLLKGNGYEVETANNGAEALEKLHVRNFDLIVSDILMPVMDGFQLCRNVKKEEQLKAIPLVFYTATYTDEKDEEFALGLGADKFIRKPKEPDEFMKIIKGIVSDRKQGKVISKPPDSQEEKEVFRLYSERLVMKLEKKMLDLEKEITERKHAEERQAEFGRILETSLNELYVFDGETLRCILVNKGARENLGYSMEELRGLSLPDLLEEVSPGPLREQLEALRIGNQHRVQVISAHRRKDGTTYPVEMHLECSTFESSPVFVAIVLDITERQKAEEALSQAETQLRQAQKMEVMGILAGGIAHDFNNILSAILVYADLSMHLVQKESRIYSNLQEVLAAGNRAKDLVRQVLAFSRQSEQGQRPIQLRPIIQEALSLLRASLPATIEVQQHYNTESDVILADPTQIHQVMMNLCTNAYHAMGEKGGILKIRLESIEVPSEVAASQLHQNPGAYVRITVADTGLGMAAEVREQIFKPYFTTKEESGGTGLGLAIVHSIVTKYGGVIRVESTPEQGTVFEIDLPHLDVPAAVETPSEDSIPGGSGHILFVDDEEVLVFFWKQALEDLGYTVEVRTSSVEALEVFRNAPDAFHAVITDMTMPHMTGEVLAREILQIRPNLPIILCTSFGQSSESMKVQATGIQTCLRKPLLIRDLAIALHQVLGQKHGGNV</sequence>
<evidence type="ECO:0000256" key="1">
    <source>
        <dbReference type="ARBA" id="ARBA00000085"/>
    </source>
</evidence>
<evidence type="ECO:0000259" key="9">
    <source>
        <dbReference type="PROSITE" id="PS50112"/>
    </source>
</evidence>
<dbReference type="EMBL" id="CP116967">
    <property type="protein sequence ID" value="WNM59175.1"/>
    <property type="molecule type" value="Genomic_DNA"/>
</dbReference>
<evidence type="ECO:0000313" key="11">
    <source>
        <dbReference type="EMBL" id="WNM59175.1"/>
    </source>
</evidence>
<feature type="domain" description="Response regulatory" evidence="8">
    <location>
        <begin position="560"/>
        <end position="676"/>
    </location>
</feature>
<protein>
    <recommendedName>
        <fullName evidence="2">histidine kinase</fullName>
        <ecNumber evidence="2">2.7.13.3</ecNumber>
    </recommendedName>
</protein>
<dbReference type="CDD" id="cd17546">
    <property type="entry name" value="REC_hyHK_CKI1_RcsC-like"/>
    <property type="match status" value="1"/>
</dbReference>
<dbReference type="InterPro" id="IPR035965">
    <property type="entry name" value="PAS-like_dom_sf"/>
</dbReference>
<dbReference type="Gene3D" id="3.40.50.2300">
    <property type="match status" value="2"/>
</dbReference>
<dbReference type="InterPro" id="IPR005467">
    <property type="entry name" value="His_kinase_dom"/>
</dbReference>
<dbReference type="EC" id="2.7.13.3" evidence="2"/>
<evidence type="ECO:0000256" key="2">
    <source>
        <dbReference type="ARBA" id="ARBA00012438"/>
    </source>
</evidence>
<evidence type="ECO:0000259" key="7">
    <source>
        <dbReference type="PROSITE" id="PS50109"/>
    </source>
</evidence>
<keyword evidence="3 6" id="KW-0597">Phosphoprotein</keyword>
<dbReference type="Proteomes" id="UP001302719">
    <property type="component" value="Chromosome"/>
</dbReference>
<dbReference type="PROSITE" id="PS50110">
    <property type="entry name" value="RESPONSE_REGULATORY"/>
    <property type="match status" value="2"/>
</dbReference>
<feature type="domain" description="Histidine kinase" evidence="7">
    <location>
        <begin position="317"/>
        <end position="541"/>
    </location>
</feature>
<dbReference type="KEGG" id="nall:PP769_05265"/>
<dbReference type="Gene3D" id="3.30.450.20">
    <property type="entry name" value="PAS domain"/>
    <property type="match status" value="1"/>
</dbReference>
<dbReference type="CDD" id="cd00082">
    <property type="entry name" value="HisKA"/>
    <property type="match status" value="1"/>
</dbReference>
<dbReference type="SMART" id="SM00388">
    <property type="entry name" value="HisKA"/>
    <property type="match status" value="1"/>
</dbReference>
<dbReference type="PROSITE" id="PS50112">
    <property type="entry name" value="PAS"/>
    <property type="match status" value="1"/>
</dbReference>
<dbReference type="GO" id="GO:0009927">
    <property type="term" value="F:histidine phosphotransfer kinase activity"/>
    <property type="evidence" value="ECO:0007669"/>
    <property type="project" value="TreeGrafter"/>
</dbReference>
<comment type="catalytic activity">
    <reaction evidence="1">
        <text>ATP + protein L-histidine = ADP + protein N-phospho-L-histidine.</text>
        <dbReference type="EC" id="2.7.13.3"/>
    </reaction>
</comment>
<dbReference type="InterPro" id="IPR036890">
    <property type="entry name" value="HATPase_C_sf"/>
</dbReference>
<dbReference type="PANTHER" id="PTHR43047:SF72">
    <property type="entry name" value="OSMOSENSING HISTIDINE PROTEIN KINASE SLN1"/>
    <property type="match status" value="1"/>
</dbReference>
<evidence type="ECO:0000256" key="6">
    <source>
        <dbReference type="PROSITE-ProRule" id="PRU00169"/>
    </source>
</evidence>
<dbReference type="Pfam" id="PF13426">
    <property type="entry name" value="PAS_9"/>
    <property type="match status" value="1"/>
</dbReference>
<dbReference type="GO" id="GO:0005886">
    <property type="term" value="C:plasma membrane"/>
    <property type="evidence" value="ECO:0007669"/>
    <property type="project" value="TreeGrafter"/>
</dbReference>
<dbReference type="Pfam" id="PF00072">
    <property type="entry name" value="Response_reg"/>
    <property type="match status" value="2"/>
</dbReference>
<proteinExistence type="predicted"/>
<dbReference type="PRINTS" id="PR00344">
    <property type="entry name" value="BCTRLSENSOR"/>
</dbReference>
<feature type="domain" description="PAC" evidence="10">
    <location>
        <begin position="243"/>
        <end position="297"/>
    </location>
</feature>
<dbReference type="RefSeq" id="WP_312645870.1">
    <property type="nucleotide sequence ID" value="NZ_CP116967.1"/>
</dbReference>
<dbReference type="Gene3D" id="1.10.287.130">
    <property type="match status" value="1"/>
</dbReference>
<dbReference type="InterPro" id="IPR000014">
    <property type="entry name" value="PAS"/>
</dbReference>
<dbReference type="InterPro" id="IPR003594">
    <property type="entry name" value="HATPase_dom"/>
</dbReference>
<name>A0AA96JTG5_9BACT</name>
<dbReference type="GO" id="GO:0000155">
    <property type="term" value="F:phosphorelay sensor kinase activity"/>
    <property type="evidence" value="ECO:0007669"/>
    <property type="project" value="InterPro"/>
</dbReference>
<dbReference type="SMART" id="SM00091">
    <property type="entry name" value="PAS"/>
    <property type="match status" value="1"/>
</dbReference>
<dbReference type="SUPFAM" id="SSF47384">
    <property type="entry name" value="Homodimeric domain of signal transducing histidine kinase"/>
    <property type="match status" value="1"/>
</dbReference>
<dbReference type="SUPFAM" id="SSF55785">
    <property type="entry name" value="PYP-like sensor domain (PAS domain)"/>
    <property type="match status" value="1"/>
</dbReference>
<dbReference type="InterPro" id="IPR001789">
    <property type="entry name" value="Sig_transdc_resp-reg_receiver"/>
</dbReference>
<evidence type="ECO:0000256" key="4">
    <source>
        <dbReference type="ARBA" id="ARBA00022679"/>
    </source>
</evidence>
<reference evidence="11 12" key="1">
    <citation type="submission" date="2023-01" db="EMBL/GenBank/DDBJ databases">
        <title>Cultivation and genomic characterization of new, ubiquitous marine nitrite-oxidizing bacteria from the Nitrospirales.</title>
        <authorList>
            <person name="Mueller A.J."/>
            <person name="Daebeler A."/>
            <person name="Herbold C.W."/>
            <person name="Kirkegaard R.H."/>
            <person name="Daims H."/>
        </authorList>
    </citation>
    <scope>NUCLEOTIDE SEQUENCE [LARGE SCALE GENOMIC DNA]</scope>
    <source>
        <strain evidence="11 12">VA</strain>
    </source>
</reference>
<dbReference type="AlphaFoldDB" id="A0AA96JTG5"/>
<dbReference type="InterPro" id="IPR000700">
    <property type="entry name" value="PAS-assoc_C"/>
</dbReference>
<evidence type="ECO:0000259" key="8">
    <source>
        <dbReference type="PROSITE" id="PS50110"/>
    </source>
</evidence>
<feature type="domain" description="Response regulatory" evidence="8">
    <location>
        <begin position="2"/>
        <end position="119"/>
    </location>
</feature>
<evidence type="ECO:0000256" key="5">
    <source>
        <dbReference type="ARBA" id="ARBA00022777"/>
    </source>
</evidence>
<feature type="modified residue" description="4-aspartylphosphate" evidence="6">
    <location>
        <position position="611"/>
    </location>
</feature>
<feature type="modified residue" description="4-aspartylphosphate" evidence="6">
    <location>
        <position position="51"/>
    </location>
</feature>
<accession>A0AA96JTG5</accession>
<organism evidence="11 12">
    <name type="scientific">Candidatus Nitrospira allomarina</name>
    <dbReference type="NCBI Taxonomy" id="3020900"/>
    <lineage>
        <taxon>Bacteria</taxon>
        <taxon>Pseudomonadati</taxon>
        <taxon>Nitrospirota</taxon>
        <taxon>Nitrospiria</taxon>
        <taxon>Nitrospirales</taxon>
        <taxon>Nitrospiraceae</taxon>
        <taxon>Nitrospira</taxon>
    </lineage>
</organism>
<dbReference type="SUPFAM" id="SSF55874">
    <property type="entry name" value="ATPase domain of HSP90 chaperone/DNA topoisomerase II/histidine kinase"/>
    <property type="match status" value="1"/>
</dbReference>
<feature type="domain" description="PAS" evidence="9">
    <location>
        <begin position="172"/>
        <end position="229"/>
    </location>
</feature>
<dbReference type="PANTHER" id="PTHR43047">
    <property type="entry name" value="TWO-COMPONENT HISTIDINE PROTEIN KINASE"/>
    <property type="match status" value="1"/>
</dbReference>
<evidence type="ECO:0000259" key="10">
    <source>
        <dbReference type="PROSITE" id="PS50113"/>
    </source>
</evidence>
<dbReference type="InterPro" id="IPR004358">
    <property type="entry name" value="Sig_transdc_His_kin-like_C"/>
</dbReference>
<dbReference type="Pfam" id="PF02518">
    <property type="entry name" value="HATPase_c"/>
    <property type="match status" value="1"/>
</dbReference>
<dbReference type="PROSITE" id="PS50113">
    <property type="entry name" value="PAC"/>
    <property type="match status" value="1"/>
</dbReference>
<dbReference type="NCBIfam" id="TIGR00229">
    <property type="entry name" value="sensory_box"/>
    <property type="match status" value="1"/>
</dbReference>
<dbReference type="CDD" id="cd00130">
    <property type="entry name" value="PAS"/>
    <property type="match status" value="1"/>
</dbReference>
<dbReference type="InterPro" id="IPR036097">
    <property type="entry name" value="HisK_dim/P_sf"/>
</dbReference>
<dbReference type="SMART" id="SM00387">
    <property type="entry name" value="HATPase_c"/>
    <property type="match status" value="1"/>
</dbReference>
<evidence type="ECO:0000256" key="3">
    <source>
        <dbReference type="ARBA" id="ARBA00022553"/>
    </source>
</evidence>
<keyword evidence="4" id="KW-0808">Transferase</keyword>
<gene>
    <name evidence="11" type="ORF">PP769_05265</name>
</gene>
<keyword evidence="12" id="KW-1185">Reference proteome</keyword>
<dbReference type="SUPFAM" id="SSF52172">
    <property type="entry name" value="CheY-like"/>
    <property type="match status" value="2"/>
</dbReference>
<dbReference type="InterPro" id="IPR011006">
    <property type="entry name" value="CheY-like_superfamily"/>
</dbReference>
<dbReference type="PROSITE" id="PS50109">
    <property type="entry name" value="HIS_KIN"/>
    <property type="match status" value="1"/>
</dbReference>
<dbReference type="Gene3D" id="3.30.565.10">
    <property type="entry name" value="Histidine kinase-like ATPase, C-terminal domain"/>
    <property type="match status" value="1"/>
</dbReference>
<dbReference type="SMART" id="SM00448">
    <property type="entry name" value="REC"/>
    <property type="match status" value="2"/>
</dbReference>
<keyword evidence="5" id="KW-0418">Kinase</keyword>
<evidence type="ECO:0000313" key="12">
    <source>
        <dbReference type="Proteomes" id="UP001302719"/>
    </source>
</evidence>
<dbReference type="InterPro" id="IPR003661">
    <property type="entry name" value="HisK_dim/P_dom"/>
</dbReference>